<sequence length="1104" mass="116239">MKTAKLSHFLIIICLLITSSLSGQVPVLEWVNQIGGVNDDNGAALALDASGNVYTAGEFRETVDFDPGAGTANLTSMGNADIFIQKTDADGNFVWAKQIGGTSVVKIESIALDDSGNLYATGHYGGTADFNPGDAVFNLSSAGGTDIFILKLDPNGDFLWAKRIGGNGNDSGNALTVDGSGMIYIIGRFEETPDFDPGALIVNLTSAGSADIFILKLDTDGNFDWVKQMGGSGYDSGNSIAMDPVYGIYTTGNFQGTVDFNTGAGTTNLTSAGLSDIFIQRLNLAGDYGFARRIGGSGLDLGAAVAVDYYGNAYVTGLFEGTMSFYVALGTQYLVSAGGSDGFIMKFDVNGNVVINYDWLGNVTWAKRFGGSGNDGGLSITLDGDRDVYVTGLFAETVDFNPGSGTTNLTSAGSADIFIQKLDVDGDFIWAKRMGGDTYDQGQSIVVDETDNVYTTGYFGNTADFDTETDSLTSVGERDVFVQKISQCFPTPPISDNPSLPELTDQCSVDAPAAPTANNGCGTIFTATTNTTFPIAALGTTLITWTYNDGMGNIVTQTQDVVITGDVTDPVVDVEDLPEITNLCGEPVTVTAPTATDNCAGTLTGTTDTTFPITTPGSITTITWTFDDGSENIITQTQDVMITLDFIAPVADLDVLPDVTDECSVASLTSPAATDGCSGAIIGTTTTVLPITTQGTTVVTWTYTDENGNVLTQDQNVILTDTTDPVPDIASLPDETQCSEATLTAPTATDDCAGNLTGTTSTSFPITAPGTTVVTWTFDDGNGNFVTQDQNVSIQDVTDPEPDEISLPDLIECAEATLTAPTATDNCAGTLIGTTSTSFPITDPGTTVITWTFDDGNGNIVTQDQNVIIGDETNPLPDIGNLSVISAICEISISDAPAPTATDNCAGVITASPNIEFPITDLSTTEIVWTYDDGNGNVITQNQDVNWTYIDITTSLTGFTITANHANGTYQWLDCDENNAHLSGEINQSFTPTINGNYAVEITADGCVDTSACVLIATVGLNEIDHNIKLRVYPNPSTDIFNITFEKPIHDVVLTITDTQGKVVSSKQIQKARNTSIEINEAPGIYLLTIRSDEGQKTIKLNKQ</sequence>
<dbReference type="InterPro" id="IPR010620">
    <property type="entry name" value="SBBP_repeat"/>
</dbReference>
<keyword evidence="4" id="KW-1185">Reference proteome</keyword>
<organism evidence="3 4">
    <name type="scientific">Cryomorpha ignava</name>
    <dbReference type="NCBI Taxonomy" id="101383"/>
    <lineage>
        <taxon>Bacteria</taxon>
        <taxon>Pseudomonadati</taxon>
        <taxon>Bacteroidota</taxon>
        <taxon>Flavobacteriia</taxon>
        <taxon>Flavobacteriales</taxon>
        <taxon>Cryomorphaceae</taxon>
        <taxon>Cryomorpha</taxon>
    </lineage>
</organism>
<dbReference type="InterPro" id="IPR026444">
    <property type="entry name" value="Secre_tail"/>
</dbReference>
<dbReference type="Gene3D" id="2.60.40.3080">
    <property type="match status" value="1"/>
</dbReference>
<dbReference type="Gene3D" id="2.60.40.10">
    <property type="entry name" value="Immunoglobulins"/>
    <property type="match status" value="1"/>
</dbReference>
<evidence type="ECO:0000313" key="3">
    <source>
        <dbReference type="EMBL" id="NEN24628.1"/>
    </source>
</evidence>
<dbReference type="SUPFAM" id="SSF101898">
    <property type="entry name" value="NHL repeat"/>
    <property type="match status" value="1"/>
</dbReference>
<keyword evidence="1" id="KW-0732">Signal</keyword>
<gene>
    <name evidence="3" type="ORF">G3O08_14055</name>
</gene>
<dbReference type="NCBIfam" id="TIGR04183">
    <property type="entry name" value="Por_Secre_tail"/>
    <property type="match status" value="1"/>
</dbReference>
<evidence type="ECO:0000259" key="2">
    <source>
        <dbReference type="Pfam" id="PF18962"/>
    </source>
</evidence>
<dbReference type="EMBL" id="JAAGVY010000029">
    <property type="protein sequence ID" value="NEN24628.1"/>
    <property type="molecule type" value="Genomic_DNA"/>
</dbReference>
<dbReference type="PANTHER" id="PTHR35580:SF1">
    <property type="entry name" value="PHYTASE-LIKE DOMAIN-CONTAINING PROTEIN"/>
    <property type="match status" value="1"/>
</dbReference>
<evidence type="ECO:0000313" key="4">
    <source>
        <dbReference type="Proteomes" id="UP000486602"/>
    </source>
</evidence>
<name>A0A7K3WSW7_9FLAO</name>
<accession>A0A7K3WSW7</accession>
<dbReference type="AlphaFoldDB" id="A0A7K3WSW7"/>
<dbReference type="Pfam" id="PF06739">
    <property type="entry name" value="SBBP"/>
    <property type="match status" value="3"/>
</dbReference>
<dbReference type="PANTHER" id="PTHR35580">
    <property type="entry name" value="CELL SURFACE GLYCOPROTEIN (S-LAYER PROTEIN)-LIKE PROTEIN"/>
    <property type="match status" value="1"/>
</dbReference>
<evidence type="ECO:0000256" key="1">
    <source>
        <dbReference type="ARBA" id="ARBA00022729"/>
    </source>
</evidence>
<dbReference type="RefSeq" id="WP_163286022.1">
    <property type="nucleotide sequence ID" value="NZ_JAAGVY010000029.1"/>
</dbReference>
<dbReference type="Pfam" id="PF18962">
    <property type="entry name" value="Por_Secre_tail"/>
    <property type="match status" value="1"/>
</dbReference>
<comment type="caution">
    <text evidence="3">The sequence shown here is derived from an EMBL/GenBank/DDBJ whole genome shotgun (WGS) entry which is preliminary data.</text>
</comment>
<protein>
    <submittedName>
        <fullName evidence="3">T9SS type A sorting domain-containing protein</fullName>
    </submittedName>
</protein>
<dbReference type="Proteomes" id="UP000486602">
    <property type="component" value="Unassembled WGS sequence"/>
</dbReference>
<feature type="domain" description="Secretion system C-terminal sorting" evidence="2">
    <location>
        <begin position="1032"/>
        <end position="1100"/>
    </location>
</feature>
<dbReference type="InterPro" id="IPR013783">
    <property type="entry name" value="Ig-like_fold"/>
</dbReference>
<reference evidence="3 4" key="1">
    <citation type="submission" date="2020-02" db="EMBL/GenBank/DDBJ databases">
        <title>Out from the shadows clarifying the taxonomy of the family Cryomorphaceae and related taxa by utilizing the GTDB taxonomic framework.</title>
        <authorList>
            <person name="Bowman J.P."/>
        </authorList>
    </citation>
    <scope>NUCLEOTIDE SEQUENCE [LARGE SCALE GENOMIC DNA]</scope>
    <source>
        <strain evidence="3 4">QSSC 1-22</strain>
    </source>
</reference>
<dbReference type="InterPro" id="IPR052918">
    <property type="entry name" value="Motility_Chemotaxis_Reg"/>
</dbReference>
<proteinExistence type="predicted"/>